<dbReference type="Pfam" id="PF20256">
    <property type="entry name" value="MoCoBD_2"/>
    <property type="match status" value="1"/>
</dbReference>
<dbReference type="Gene3D" id="3.30.365.10">
    <property type="entry name" value="Aldehyde oxidase/xanthine dehydrogenase, molybdopterin binding domain"/>
    <property type="match status" value="4"/>
</dbReference>
<dbReference type="InterPro" id="IPR037165">
    <property type="entry name" value="AldOxase/xan_DH_Mopterin-bd_sf"/>
</dbReference>
<dbReference type="InterPro" id="IPR008274">
    <property type="entry name" value="AldOxase/xan_DH_MoCoBD1"/>
</dbReference>
<accession>A0ABQ5KX62</accession>
<dbReference type="SUPFAM" id="SSF56003">
    <property type="entry name" value="Molybdenum cofactor-binding domain"/>
    <property type="match status" value="1"/>
</dbReference>
<dbReference type="InterPro" id="IPR016208">
    <property type="entry name" value="Ald_Oxase/xanthine_DH-like"/>
</dbReference>
<feature type="non-terminal residue" evidence="4">
    <location>
        <position position="1"/>
    </location>
</feature>
<dbReference type="PANTHER" id="PTHR11908:SF132">
    <property type="entry name" value="ALDEHYDE OXIDASE 1-RELATED"/>
    <property type="match status" value="1"/>
</dbReference>
<protein>
    <submittedName>
        <fullName evidence="4">Xanthine dehydrogenase/oxidase</fullName>
    </submittedName>
</protein>
<dbReference type="Proteomes" id="UP001057375">
    <property type="component" value="Unassembled WGS sequence"/>
</dbReference>
<evidence type="ECO:0000256" key="1">
    <source>
        <dbReference type="ARBA" id="ARBA00022505"/>
    </source>
</evidence>
<keyword evidence="1" id="KW-0500">Molybdenum</keyword>
<evidence type="ECO:0000313" key="4">
    <source>
        <dbReference type="EMBL" id="GKT36024.1"/>
    </source>
</evidence>
<comment type="caution">
    <text evidence="4">The sequence shown here is derived from an EMBL/GenBank/DDBJ whole genome shotgun (WGS) entry which is preliminary data.</text>
</comment>
<dbReference type="Pfam" id="PF02738">
    <property type="entry name" value="MoCoBD_1"/>
    <property type="match status" value="1"/>
</dbReference>
<evidence type="ECO:0000313" key="5">
    <source>
        <dbReference type="Proteomes" id="UP001057375"/>
    </source>
</evidence>
<gene>
    <name evidence="4" type="ORF">ADUPG1_009062</name>
</gene>
<name>A0ABQ5KX62_9EUKA</name>
<proteinExistence type="predicted"/>
<feature type="domain" description="Aldehyde oxidase/xanthine dehydrogenase first molybdopterin binding" evidence="2">
    <location>
        <begin position="19"/>
        <end position="237"/>
    </location>
</feature>
<evidence type="ECO:0000259" key="3">
    <source>
        <dbReference type="Pfam" id="PF20256"/>
    </source>
</evidence>
<reference evidence="4" key="1">
    <citation type="submission" date="2022-03" db="EMBL/GenBank/DDBJ databases">
        <title>Draft genome sequence of Aduncisulcus paluster, a free-living microaerophilic Fornicata.</title>
        <authorList>
            <person name="Yuyama I."/>
            <person name="Kume K."/>
            <person name="Tamura T."/>
            <person name="Inagaki Y."/>
            <person name="Hashimoto T."/>
        </authorList>
    </citation>
    <scope>NUCLEOTIDE SEQUENCE</scope>
    <source>
        <strain evidence="4">NY0171</strain>
    </source>
</reference>
<dbReference type="EMBL" id="BQXS01011122">
    <property type="protein sequence ID" value="GKT36024.1"/>
    <property type="molecule type" value="Genomic_DNA"/>
</dbReference>
<feature type="domain" description="Aldehyde oxidase/xanthine dehydrogenase second molybdopterin binding" evidence="3">
    <location>
        <begin position="265"/>
        <end position="578"/>
    </location>
</feature>
<organism evidence="4 5">
    <name type="scientific">Aduncisulcus paluster</name>
    <dbReference type="NCBI Taxonomy" id="2918883"/>
    <lineage>
        <taxon>Eukaryota</taxon>
        <taxon>Metamonada</taxon>
        <taxon>Carpediemonas-like organisms</taxon>
        <taxon>Aduncisulcus</taxon>
    </lineage>
</organism>
<keyword evidence="5" id="KW-1185">Reference proteome</keyword>
<dbReference type="InterPro" id="IPR046867">
    <property type="entry name" value="AldOxase/xan_DH_MoCoBD2"/>
</dbReference>
<evidence type="ECO:0000259" key="2">
    <source>
        <dbReference type="Pfam" id="PF02738"/>
    </source>
</evidence>
<sequence>HEHYIKAIDKILADPTITAHTISGTLKTGAQEHFYLETHTALVVPHDSMGDVEVYTTTQNTTVTQQMCARVLGIDMCRVSVGVRRLGGAFGGKEAVFNYTCAAAVAAQKTGRPVFFALDRKDDTAYSGKKHPMNIYYTIGCDSKGKLTGIKVDVYGNGGYSLDLSRAVCERALLHIDNAYYFPHVYIRGTMCKTNLPTNTAFRGFGAPQTLLAVEEAMEKLSMEAGIDVVDFKRRNLYTEGQLTHYGMSVNGTSNLHESWDKLMHSAAVVSRRRAVAEFNATNRFIKRGIGVSPLKFGVAFSQTFLNQGMSLIHIYKDGTVLVSHGGIEMGQGVHTKIQQIVADELHVPLSFVHIKESKTDCVPNASPTSASTGSDINGMAAKHAAATLWQRILPYVKAEREKRSLNVDNPMFVPRDIGFESDHPEETDDECLGLASDFDSGSWRSAIVSAWFARVCLSCQSFYRIPISGYSFVSGKGIPFSYFSFGCAVCEVEIDTRTGQMSNVRTDIIFDAGKSLNPAIDIGQVEGAFVQGMGWITMEQMVQIEQPGKDGKGSVDTGKILSSGPGNYKIPGALDIPRDFRVSLLPHSLNPLAVNRSKGVGEPPLCLAVVVYCAVRDAVRSARQSHGTKGDFDLRVPTTMESIRLCCSDFVTDLYGLSDERSISK</sequence>
<dbReference type="PANTHER" id="PTHR11908">
    <property type="entry name" value="XANTHINE DEHYDROGENASE"/>
    <property type="match status" value="1"/>
</dbReference>